<evidence type="ECO:0000256" key="5">
    <source>
        <dbReference type="ARBA" id="ARBA00022989"/>
    </source>
</evidence>
<dbReference type="KEGG" id="mequ:KFV11_09425"/>
<dbReference type="Proteomes" id="UP001057381">
    <property type="component" value="Chromosome"/>
</dbReference>
<accession>A0A9Q9F0X8</accession>
<evidence type="ECO:0000256" key="8">
    <source>
        <dbReference type="RuleBase" id="RU003942"/>
    </source>
</evidence>
<evidence type="ECO:0000256" key="4">
    <source>
        <dbReference type="ARBA" id="ARBA00022692"/>
    </source>
</evidence>
<evidence type="ECO:0000256" key="9">
    <source>
        <dbReference type="SAM" id="Phobius"/>
    </source>
</evidence>
<evidence type="ECO:0000256" key="7">
    <source>
        <dbReference type="ARBA" id="ARBA00038032"/>
    </source>
</evidence>
<comment type="similarity">
    <text evidence="7 8">Belongs to the drug/metabolite transporter (DMT) superfamily. Small multidrug resistance (SMR) (TC 2.A.7.1) family.</text>
</comment>
<feature type="transmembrane region" description="Helical" evidence="9">
    <location>
        <begin position="12"/>
        <end position="32"/>
    </location>
</feature>
<name>A0A9Q9F0X8_9STAP</name>
<feature type="transmembrane region" description="Helical" evidence="9">
    <location>
        <begin position="93"/>
        <end position="112"/>
    </location>
</feature>
<evidence type="ECO:0000313" key="10">
    <source>
        <dbReference type="EMBL" id="UTH13438.1"/>
    </source>
</evidence>
<dbReference type="Gene3D" id="1.10.3730.20">
    <property type="match status" value="1"/>
</dbReference>
<sequence length="118" mass="12789">MGGRSVITNKAWMFLVIGGLMEVVWAVGLKYAHGFTSIPWTIFTLAVMAVSFYFFAYSLSRLEIGTAYAIYTGIGAVGTVLYGYLFLDEGMSLLKALLLMTLIGSIIGLKLVEGAESE</sequence>
<evidence type="ECO:0000256" key="6">
    <source>
        <dbReference type="ARBA" id="ARBA00023136"/>
    </source>
</evidence>
<dbReference type="InterPro" id="IPR037185">
    <property type="entry name" value="EmrE-like"/>
</dbReference>
<dbReference type="InterPro" id="IPR045324">
    <property type="entry name" value="Small_multidrug_res"/>
</dbReference>
<dbReference type="SUPFAM" id="SSF103481">
    <property type="entry name" value="Multidrug resistance efflux transporter EmrE"/>
    <property type="match status" value="1"/>
</dbReference>
<evidence type="ECO:0000256" key="2">
    <source>
        <dbReference type="ARBA" id="ARBA00022448"/>
    </source>
</evidence>
<comment type="subcellular location">
    <subcellularLocation>
        <location evidence="1 8">Cell membrane</location>
        <topology evidence="1 8">Multi-pass membrane protein</topology>
    </subcellularLocation>
</comment>
<dbReference type="EMBL" id="CP073809">
    <property type="protein sequence ID" value="UTH13438.1"/>
    <property type="molecule type" value="Genomic_DNA"/>
</dbReference>
<organism evidence="10 11">
    <name type="scientific">Macrococcus equipercicus</name>
    <dbReference type="NCBI Taxonomy" id="69967"/>
    <lineage>
        <taxon>Bacteria</taxon>
        <taxon>Bacillati</taxon>
        <taxon>Bacillota</taxon>
        <taxon>Bacilli</taxon>
        <taxon>Bacillales</taxon>
        <taxon>Staphylococcaceae</taxon>
        <taxon>Macrococcus</taxon>
    </lineage>
</organism>
<feature type="transmembrane region" description="Helical" evidence="9">
    <location>
        <begin position="38"/>
        <end position="56"/>
    </location>
</feature>
<dbReference type="GO" id="GO:0022857">
    <property type="term" value="F:transmembrane transporter activity"/>
    <property type="evidence" value="ECO:0007669"/>
    <property type="project" value="InterPro"/>
</dbReference>
<keyword evidence="5 9" id="KW-1133">Transmembrane helix</keyword>
<dbReference type="PANTHER" id="PTHR30561">
    <property type="entry name" value="SMR FAMILY PROTON-DEPENDENT DRUG EFFLUX TRANSPORTER SUGE"/>
    <property type="match status" value="1"/>
</dbReference>
<evidence type="ECO:0000313" key="11">
    <source>
        <dbReference type="Proteomes" id="UP001057381"/>
    </source>
</evidence>
<dbReference type="FunFam" id="1.10.3730.20:FF:000001">
    <property type="entry name" value="Quaternary ammonium compound resistance transporter SugE"/>
    <property type="match status" value="1"/>
</dbReference>
<dbReference type="AlphaFoldDB" id="A0A9Q9F0X8"/>
<gene>
    <name evidence="10" type="ORF">KFV11_09425</name>
</gene>
<keyword evidence="3" id="KW-1003">Cell membrane</keyword>
<feature type="transmembrane region" description="Helical" evidence="9">
    <location>
        <begin position="68"/>
        <end position="87"/>
    </location>
</feature>
<proteinExistence type="inferred from homology"/>
<protein>
    <submittedName>
        <fullName evidence="10">Multidrug efflux SMR transporter</fullName>
    </submittedName>
</protein>
<evidence type="ECO:0000256" key="3">
    <source>
        <dbReference type="ARBA" id="ARBA00022475"/>
    </source>
</evidence>
<dbReference type="InterPro" id="IPR000390">
    <property type="entry name" value="Small_drug/metabolite_transptr"/>
</dbReference>
<reference evidence="10" key="1">
    <citation type="submission" date="2021-04" db="EMBL/GenBank/DDBJ databases">
        <title>Complete Genome Sequences of Macrococcus spp. from dog and cattle.</title>
        <authorList>
            <person name="Schwendener S."/>
            <person name="Perreten V."/>
        </authorList>
    </citation>
    <scope>NUCLEOTIDE SEQUENCE</scope>
    <source>
        <strain evidence="10">Epi0143-OL</strain>
    </source>
</reference>
<dbReference type="GO" id="GO:0005886">
    <property type="term" value="C:plasma membrane"/>
    <property type="evidence" value="ECO:0007669"/>
    <property type="project" value="UniProtKB-SubCell"/>
</dbReference>
<dbReference type="PANTHER" id="PTHR30561:SF21">
    <property type="entry name" value="MOLECULAR CHAPERONE"/>
    <property type="match status" value="1"/>
</dbReference>
<keyword evidence="2" id="KW-0813">Transport</keyword>
<keyword evidence="4 8" id="KW-0812">Transmembrane</keyword>
<dbReference type="Pfam" id="PF00893">
    <property type="entry name" value="Multi_Drug_Res"/>
    <property type="match status" value="1"/>
</dbReference>
<keyword evidence="6 9" id="KW-0472">Membrane</keyword>
<evidence type="ECO:0000256" key="1">
    <source>
        <dbReference type="ARBA" id="ARBA00004651"/>
    </source>
</evidence>